<evidence type="ECO:0000313" key="10">
    <source>
        <dbReference type="EMBL" id="CAG9859995.1"/>
    </source>
</evidence>
<gene>
    <name evidence="10" type="ORF">PHYEVI_LOCUS6354</name>
</gene>
<keyword evidence="6 9" id="KW-1133">Transmembrane helix</keyword>
<evidence type="ECO:0000256" key="1">
    <source>
        <dbReference type="ARBA" id="ARBA00009727"/>
    </source>
</evidence>
<comment type="function">
    <text evidence="9">Has a role in transport between endoplasmic reticulum and Golgi.</text>
</comment>
<dbReference type="PANTHER" id="PTHR14083:SF0">
    <property type="entry name" value="YIP1D-INTERACTING FACTOR 1, ISOFORM C"/>
    <property type="match status" value="1"/>
</dbReference>
<dbReference type="OrthoDB" id="337750at2759"/>
<evidence type="ECO:0000256" key="5">
    <source>
        <dbReference type="ARBA" id="ARBA00022927"/>
    </source>
</evidence>
<proteinExistence type="inferred from homology"/>
<keyword evidence="4 9" id="KW-0256">Endoplasmic reticulum</keyword>
<name>A0A9N9TT54_PHYSR</name>
<keyword evidence="2 9" id="KW-0813">Transport</keyword>
<dbReference type="Proteomes" id="UP001153712">
    <property type="component" value="Chromosome 3"/>
</dbReference>
<dbReference type="GO" id="GO:0030134">
    <property type="term" value="C:COPII-coated ER to Golgi transport vesicle"/>
    <property type="evidence" value="ECO:0007669"/>
    <property type="project" value="TreeGrafter"/>
</dbReference>
<feature type="transmembrane region" description="Helical" evidence="9">
    <location>
        <begin position="128"/>
        <end position="148"/>
    </location>
</feature>
<dbReference type="EMBL" id="OU900096">
    <property type="protein sequence ID" value="CAG9859995.1"/>
    <property type="molecule type" value="Genomic_DNA"/>
</dbReference>
<dbReference type="GO" id="GO:0005793">
    <property type="term" value="C:endoplasmic reticulum-Golgi intermediate compartment"/>
    <property type="evidence" value="ECO:0007669"/>
    <property type="project" value="UniProtKB-UniRule"/>
</dbReference>
<feature type="transmembrane region" description="Helical" evidence="9">
    <location>
        <begin position="174"/>
        <end position="192"/>
    </location>
</feature>
<evidence type="ECO:0000256" key="9">
    <source>
        <dbReference type="RuleBase" id="RU368073"/>
    </source>
</evidence>
<reference evidence="10" key="1">
    <citation type="submission" date="2022-01" db="EMBL/GenBank/DDBJ databases">
        <authorList>
            <person name="King R."/>
        </authorList>
    </citation>
    <scope>NUCLEOTIDE SEQUENCE</scope>
</reference>
<evidence type="ECO:0000256" key="8">
    <source>
        <dbReference type="ARBA" id="ARBA00023136"/>
    </source>
</evidence>
<feature type="transmembrane region" description="Helical" evidence="9">
    <location>
        <begin position="204"/>
        <end position="228"/>
    </location>
</feature>
<evidence type="ECO:0000256" key="6">
    <source>
        <dbReference type="ARBA" id="ARBA00022989"/>
    </source>
</evidence>
<dbReference type="GO" id="GO:0000139">
    <property type="term" value="C:Golgi membrane"/>
    <property type="evidence" value="ECO:0007669"/>
    <property type="project" value="UniProtKB-SubCell"/>
</dbReference>
<sequence>MHYNANMGGRQPLGRKLKRVADVNSMGYTPYEHPEVQQQPQQQNMYTNVNSFQAGYPQVNSYPSPSVTPNMNQPAFNTNSITAPSMNVISQPIVQDMAMQYGQQLAGAGKTMLKNEVEKFVPVSKLKYYFAVDTNYVLTKMLLLFFPFTHKDWSVKYEQDGPIQPRYEINAPDLYIPIMGFATYVVTAGLALGMQDRFTPEHIVILASSALAWWLVEIVIYWATLYIIQVETSLSTLDLLAYSGYKFVGIIFSIDVSIVAGKIGYYSCLLYTSLTLAFFLIRSLKVQVLSGSTQQEDYYGTQSVGGHKRRLYFLLFLGATQPILSWWLSYHLLPAANVVAKVSTST</sequence>
<keyword evidence="11" id="KW-1185">Reference proteome</keyword>
<evidence type="ECO:0000313" key="11">
    <source>
        <dbReference type="Proteomes" id="UP001153712"/>
    </source>
</evidence>
<evidence type="ECO:0000256" key="7">
    <source>
        <dbReference type="ARBA" id="ARBA00023034"/>
    </source>
</evidence>
<comment type="similarity">
    <text evidence="1 9">Belongs to the YIF1 family.</text>
</comment>
<dbReference type="InterPro" id="IPR005578">
    <property type="entry name" value="Yif1_fam"/>
</dbReference>
<dbReference type="GO" id="GO:0005789">
    <property type="term" value="C:endoplasmic reticulum membrane"/>
    <property type="evidence" value="ECO:0007669"/>
    <property type="project" value="UniProtKB-SubCell"/>
</dbReference>
<dbReference type="Pfam" id="PF03878">
    <property type="entry name" value="YIF1"/>
    <property type="match status" value="1"/>
</dbReference>
<protein>
    <recommendedName>
        <fullName evidence="9">Protein YIF1</fullName>
    </recommendedName>
</protein>
<evidence type="ECO:0000256" key="3">
    <source>
        <dbReference type="ARBA" id="ARBA00022692"/>
    </source>
</evidence>
<dbReference type="GO" id="GO:0015031">
    <property type="term" value="P:protein transport"/>
    <property type="evidence" value="ECO:0007669"/>
    <property type="project" value="UniProtKB-KW"/>
</dbReference>
<organism evidence="10 11">
    <name type="scientific">Phyllotreta striolata</name>
    <name type="common">Striped flea beetle</name>
    <name type="synonym">Crioceris striolata</name>
    <dbReference type="NCBI Taxonomy" id="444603"/>
    <lineage>
        <taxon>Eukaryota</taxon>
        <taxon>Metazoa</taxon>
        <taxon>Ecdysozoa</taxon>
        <taxon>Arthropoda</taxon>
        <taxon>Hexapoda</taxon>
        <taxon>Insecta</taxon>
        <taxon>Pterygota</taxon>
        <taxon>Neoptera</taxon>
        <taxon>Endopterygota</taxon>
        <taxon>Coleoptera</taxon>
        <taxon>Polyphaga</taxon>
        <taxon>Cucujiformia</taxon>
        <taxon>Chrysomeloidea</taxon>
        <taxon>Chrysomelidae</taxon>
        <taxon>Galerucinae</taxon>
        <taxon>Alticini</taxon>
        <taxon>Phyllotreta</taxon>
    </lineage>
</organism>
<accession>A0A9N9TT54</accession>
<keyword evidence="3 9" id="KW-0812">Transmembrane</keyword>
<dbReference type="PANTHER" id="PTHR14083">
    <property type="entry name" value="YIP1 INTERACTING FACTOR HOMOLOG YIF1 PROTEIN"/>
    <property type="match status" value="1"/>
</dbReference>
<dbReference type="GO" id="GO:0006888">
    <property type="term" value="P:endoplasmic reticulum to Golgi vesicle-mediated transport"/>
    <property type="evidence" value="ECO:0007669"/>
    <property type="project" value="UniProtKB-UniRule"/>
</dbReference>
<keyword evidence="5 9" id="KW-0653">Protein transport</keyword>
<evidence type="ECO:0000256" key="4">
    <source>
        <dbReference type="ARBA" id="ARBA00022824"/>
    </source>
</evidence>
<keyword evidence="8 9" id="KW-0472">Membrane</keyword>
<feature type="transmembrane region" description="Helical" evidence="9">
    <location>
        <begin position="311"/>
        <end position="328"/>
    </location>
</feature>
<keyword evidence="7 9" id="KW-0333">Golgi apparatus</keyword>
<comment type="subcellular location">
    <subcellularLocation>
        <location evidence="9">Endoplasmic reticulum membrane</location>
        <topology evidence="9">Multi-pass membrane protein</topology>
    </subcellularLocation>
    <subcellularLocation>
        <location evidence="9">Golgi apparatus membrane</location>
        <topology evidence="9">Multi-pass membrane protein</topology>
    </subcellularLocation>
</comment>
<evidence type="ECO:0000256" key="2">
    <source>
        <dbReference type="ARBA" id="ARBA00022448"/>
    </source>
</evidence>
<dbReference type="AlphaFoldDB" id="A0A9N9TT54"/>